<organism evidence="1 2">
    <name type="scientific">Pleurodeles waltl</name>
    <name type="common">Iberian ribbed newt</name>
    <dbReference type="NCBI Taxonomy" id="8319"/>
    <lineage>
        <taxon>Eukaryota</taxon>
        <taxon>Metazoa</taxon>
        <taxon>Chordata</taxon>
        <taxon>Craniata</taxon>
        <taxon>Vertebrata</taxon>
        <taxon>Euteleostomi</taxon>
        <taxon>Amphibia</taxon>
        <taxon>Batrachia</taxon>
        <taxon>Caudata</taxon>
        <taxon>Salamandroidea</taxon>
        <taxon>Salamandridae</taxon>
        <taxon>Pleurodelinae</taxon>
        <taxon>Pleurodeles</taxon>
    </lineage>
</organism>
<dbReference type="AlphaFoldDB" id="A0AAV7RPE9"/>
<reference evidence="1" key="1">
    <citation type="journal article" date="2022" name="bioRxiv">
        <title>Sequencing and chromosome-scale assembly of the giantPleurodeles waltlgenome.</title>
        <authorList>
            <person name="Brown T."/>
            <person name="Elewa A."/>
            <person name="Iarovenko S."/>
            <person name="Subramanian E."/>
            <person name="Araus A.J."/>
            <person name="Petzold A."/>
            <person name="Susuki M."/>
            <person name="Suzuki K.-i.T."/>
            <person name="Hayashi T."/>
            <person name="Toyoda A."/>
            <person name="Oliveira C."/>
            <person name="Osipova E."/>
            <person name="Leigh N.D."/>
            <person name="Simon A."/>
            <person name="Yun M.H."/>
        </authorList>
    </citation>
    <scope>NUCLEOTIDE SEQUENCE</scope>
    <source>
        <strain evidence="1">20211129_DDA</strain>
        <tissue evidence="1">Liver</tissue>
    </source>
</reference>
<name>A0AAV7RPE9_PLEWA</name>
<keyword evidence="2" id="KW-1185">Reference proteome</keyword>
<comment type="caution">
    <text evidence="1">The sequence shown here is derived from an EMBL/GenBank/DDBJ whole genome shotgun (WGS) entry which is preliminary data.</text>
</comment>
<dbReference type="Proteomes" id="UP001066276">
    <property type="component" value="Chromosome 5"/>
</dbReference>
<evidence type="ECO:0000313" key="1">
    <source>
        <dbReference type="EMBL" id="KAJ1153034.1"/>
    </source>
</evidence>
<gene>
    <name evidence="1" type="ORF">NDU88_005801</name>
</gene>
<proteinExistence type="predicted"/>
<sequence>MTAYDSPFCRAELPLNTRASEPPEVHRFSYRVCETFFFSQTVESPLPSDLRSLRSQTSSFTIVRLCWRKTVVFVGLKENVGGCHSFPG</sequence>
<evidence type="ECO:0000313" key="2">
    <source>
        <dbReference type="Proteomes" id="UP001066276"/>
    </source>
</evidence>
<accession>A0AAV7RPE9</accession>
<protein>
    <submittedName>
        <fullName evidence="1">Uncharacterized protein</fullName>
    </submittedName>
</protein>
<dbReference type="EMBL" id="JANPWB010000009">
    <property type="protein sequence ID" value="KAJ1153034.1"/>
    <property type="molecule type" value="Genomic_DNA"/>
</dbReference>